<gene>
    <name evidence="1" type="ORF">BK661_29535</name>
</gene>
<evidence type="ECO:0000313" key="2">
    <source>
        <dbReference type="Proteomes" id="UP000283260"/>
    </source>
</evidence>
<comment type="caution">
    <text evidence="1">The sequence shown here is derived from an EMBL/GenBank/DDBJ whole genome shotgun (WGS) entry which is preliminary data.</text>
</comment>
<name>A0A423HIU9_9PSED</name>
<reference evidence="1 2" key="1">
    <citation type="submission" date="2016-10" db="EMBL/GenBank/DDBJ databases">
        <title>Comparative genome analysis of multiple Pseudomonas spp. focuses on biocontrol and plant growth promoting traits.</title>
        <authorList>
            <person name="Tao X.-Y."/>
            <person name="Taylor C.G."/>
        </authorList>
    </citation>
    <scope>NUCLEOTIDE SEQUENCE [LARGE SCALE GENOMIC DNA]</scope>
    <source>
        <strain evidence="1 2">94G2</strain>
    </source>
</reference>
<dbReference type="AlphaFoldDB" id="A0A423HIU9"/>
<dbReference type="Proteomes" id="UP000283260">
    <property type="component" value="Unassembled WGS sequence"/>
</dbReference>
<protein>
    <submittedName>
        <fullName evidence="1">Uncharacterized protein</fullName>
    </submittedName>
</protein>
<organism evidence="1 2">
    <name type="scientific">Pseudomonas frederiksbergensis</name>
    <dbReference type="NCBI Taxonomy" id="104087"/>
    <lineage>
        <taxon>Bacteria</taxon>
        <taxon>Pseudomonadati</taxon>
        <taxon>Pseudomonadota</taxon>
        <taxon>Gammaproteobacteria</taxon>
        <taxon>Pseudomonadales</taxon>
        <taxon>Pseudomonadaceae</taxon>
        <taxon>Pseudomonas</taxon>
    </lineage>
</organism>
<evidence type="ECO:0000313" key="1">
    <source>
        <dbReference type="EMBL" id="RON13105.1"/>
    </source>
</evidence>
<accession>A0A423HIU9</accession>
<sequence>MPVLWNTEDERRHIRYLREDKALACYLQRALYLGSSRVMSNIFGDVFQAGDYSSAWPVTKIYCECPQLTSGSTVHVPSRA</sequence>
<dbReference type="EMBL" id="MOBL01000518">
    <property type="protein sequence ID" value="RON13105.1"/>
    <property type="molecule type" value="Genomic_DNA"/>
</dbReference>
<proteinExistence type="predicted"/>